<organism evidence="3 4">
    <name type="scientific">Geodermatophilus sabuli</name>
    <dbReference type="NCBI Taxonomy" id="1564158"/>
    <lineage>
        <taxon>Bacteria</taxon>
        <taxon>Bacillati</taxon>
        <taxon>Actinomycetota</taxon>
        <taxon>Actinomycetes</taxon>
        <taxon>Geodermatophilales</taxon>
        <taxon>Geodermatophilaceae</taxon>
        <taxon>Geodermatophilus</taxon>
    </lineage>
</organism>
<dbReference type="PRINTS" id="PR00420">
    <property type="entry name" value="RNGMNOXGNASE"/>
</dbReference>
<dbReference type="EMBL" id="OBDO01000001">
    <property type="protein sequence ID" value="SNX94719.1"/>
    <property type="molecule type" value="Genomic_DNA"/>
</dbReference>
<dbReference type="Gene3D" id="3.30.70.2450">
    <property type="match status" value="1"/>
</dbReference>
<dbReference type="Gene3D" id="3.50.50.60">
    <property type="entry name" value="FAD/NAD(P)-binding domain"/>
    <property type="match status" value="1"/>
</dbReference>
<dbReference type="PANTHER" id="PTHR43476">
    <property type="entry name" value="3-(3-HYDROXY-PHENYL)PROPIONATE/3-HYDROXYCINNAMIC ACID HYDROXYLASE"/>
    <property type="match status" value="1"/>
</dbReference>
<dbReference type="InterPro" id="IPR050631">
    <property type="entry name" value="PheA/TfdB_FAD_monoxygenase"/>
</dbReference>
<dbReference type="GO" id="GO:0008688">
    <property type="term" value="F:3-(3-hydroxyphenyl)propionate hydroxylase activity"/>
    <property type="evidence" value="ECO:0007669"/>
    <property type="project" value="TreeGrafter"/>
</dbReference>
<keyword evidence="4" id="KW-1185">Reference proteome</keyword>
<dbReference type="Proteomes" id="UP000219514">
    <property type="component" value="Unassembled WGS sequence"/>
</dbReference>
<dbReference type="Pfam" id="PF01494">
    <property type="entry name" value="FAD_binding_3"/>
    <property type="match status" value="1"/>
</dbReference>
<evidence type="ECO:0000259" key="2">
    <source>
        <dbReference type="Pfam" id="PF01494"/>
    </source>
</evidence>
<feature type="domain" description="FAD-binding" evidence="2">
    <location>
        <begin position="28"/>
        <end position="369"/>
    </location>
</feature>
<dbReference type="InterPro" id="IPR002938">
    <property type="entry name" value="FAD-bd"/>
</dbReference>
<evidence type="ECO:0000313" key="3">
    <source>
        <dbReference type="EMBL" id="SNX94719.1"/>
    </source>
</evidence>
<accession>A0A285E6H8</accession>
<sequence>MTTSPYYRPRTHEPARFPSMDATEPALPVVVVGAGPVGMAVALGLARRGLPVTVLEAATQVSFGSRAICISRHSLEVADRLGFGEELAQLALAWEGGRSFYRDVEVLRFRMPNEPHAVRPPMVNVSQSEFEEVMADALAAHPLVTLHWGAGVVGSTPRGDEVELEVATADGPRQLRARWVVAADGGRSRMRELTGLRLQGTSYEGRYVIADIHWQAELPTERMVWFDPPSNPGSTVIMHRQPGDIWRIDYQLDPAEDAEVETGEDRIRARIASHLAWLQNDRPWTLEWHGFYKAHALALDSFVHDRVLFAGDAAHLVPIFGVRGLNSGMEDADTLAWMLAAVVDGTADPALLGAYSAERHHAWEQNVANAGKSTLIMTPGTAGHRTTRDALLALATVRPEYSHLINPRQSSATHARRSPLTVTAAPGSRGLLPGDPVEDRRVELADGKQTSLDEVRGSGFAVVATGLDPGVGATAARLRDELAAALPREHVTLVLAGPDTGRPASVALSEESAEALAGAWGVRPEEVLVVRPDGLLLARGSAADLTGLSAQLLAGGGGAVHATGAVAPVVPQAPAEARREAAWLALSAGIDAVPVDDREGFLARLALLLADRIDTDDFAAAVSTAAAVR</sequence>
<evidence type="ECO:0000256" key="1">
    <source>
        <dbReference type="ARBA" id="ARBA00023002"/>
    </source>
</evidence>
<protein>
    <submittedName>
        <fullName evidence="3">3-(3-hydroxy-phenyl)propionate hydroxylase</fullName>
    </submittedName>
</protein>
<dbReference type="GO" id="GO:0019622">
    <property type="term" value="P:3-(3-hydroxy)phenylpropionate catabolic process"/>
    <property type="evidence" value="ECO:0007669"/>
    <property type="project" value="TreeGrafter"/>
</dbReference>
<dbReference type="Gene3D" id="3.40.30.120">
    <property type="match status" value="1"/>
</dbReference>
<dbReference type="InterPro" id="IPR036188">
    <property type="entry name" value="FAD/NAD-bd_sf"/>
</dbReference>
<dbReference type="OrthoDB" id="8670884at2"/>
<dbReference type="SUPFAM" id="SSF51905">
    <property type="entry name" value="FAD/NAD(P)-binding domain"/>
    <property type="match status" value="1"/>
</dbReference>
<dbReference type="GO" id="GO:0071949">
    <property type="term" value="F:FAD binding"/>
    <property type="evidence" value="ECO:0007669"/>
    <property type="project" value="InterPro"/>
</dbReference>
<evidence type="ECO:0000313" key="4">
    <source>
        <dbReference type="Proteomes" id="UP000219514"/>
    </source>
</evidence>
<dbReference type="RefSeq" id="WP_097204087.1">
    <property type="nucleotide sequence ID" value="NZ_JACHXB010000001.1"/>
</dbReference>
<keyword evidence="1" id="KW-0560">Oxidoreductase</keyword>
<reference evidence="3 4" key="1">
    <citation type="submission" date="2017-09" db="EMBL/GenBank/DDBJ databases">
        <authorList>
            <person name="Ehlers B."/>
            <person name="Leendertz F.H."/>
        </authorList>
    </citation>
    <scope>NUCLEOTIDE SEQUENCE [LARGE SCALE GENOMIC DNA]</scope>
    <source>
        <strain evidence="3 4">DSM 46844</strain>
    </source>
</reference>
<dbReference type="AlphaFoldDB" id="A0A285E6H8"/>
<name>A0A285E6H8_9ACTN</name>
<proteinExistence type="predicted"/>
<dbReference type="NCBIfam" id="NF006002">
    <property type="entry name" value="PRK08132.1"/>
    <property type="match status" value="1"/>
</dbReference>
<dbReference type="PANTHER" id="PTHR43476:SF3">
    <property type="entry name" value="FAD-BINDING MONOOXYGENASE"/>
    <property type="match status" value="1"/>
</dbReference>
<gene>
    <name evidence="3" type="ORF">SAMN06893097_101516</name>
</gene>